<gene>
    <name evidence="2" type="ORF">E0L93_11505</name>
</gene>
<evidence type="ECO:0000313" key="3">
    <source>
        <dbReference type="Proteomes" id="UP000295244"/>
    </source>
</evidence>
<dbReference type="CDD" id="cd01741">
    <property type="entry name" value="GATase1_1"/>
    <property type="match status" value="1"/>
</dbReference>
<organism evidence="2 3">
    <name type="scientific">Rubrobacter taiwanensis</name>
    <dbReference type="NCBI Taxonomy" id="185139"/>
    <lineage>
        <taxon>Bacteria</taxon>
        <taxon>Bacillati</taxon>
        <taxon>Actinomycetota</taxon>
        <taxon>Rubrobacteria</taxon>
        <taxon>Rubrobacterales</taxon>
        <taxon>Rubrobacteraceae</taxon>
        <taxon>Rubrobacter</taxon>
    </lineage>
</organism>
<dbReference type="PANTHER" id="PTHR42695:SF5">
    <property type="entry name" value="GLUTAMINE AMIDOTRANSFERASE YLR126C-RELATED"/>
    <property type="match status" value="1"/>
</dbReference>
<comment type="caution">
    <text evidence="2">The sequence shown here is derived from an EMBL/GenBank/DDBJ whole genome shotgun (WGS) entry which is preliminary data.</text>
</comment>
<dbReference type="Pfam" id="PF00117">
    <property type="entry name" value="GATase"/>
    <property type="match status" value="1"/>
</dbReference>
<dbReference type="InterPro" id="IPR029062">
    <property type="entry name" value="Class_I_gatase-like"/>
</dbReference>
<dbReference type="Proteomes" id="UP000295244">
    <property type="component" value="Unassembled WGS sequence"/>
</dbReference>
<dbReference type="Gene3D" id="3.40.50.880">
    <property type="match status" value="1"/>
</dbReference>
<dbReference type="InterPro" id="IPR017926">
    <property type="entry name" value="GATASE"/>
</dbReference>
<protein>
    <submittedName>
        <fullName evidence="2">Type 1 glutamine amidotransferase</fullName>
    </submittedName>
</protein>
<name>A0A4R1BFI1_9ACTN</name>
<keyword evidence="2" id="KW-0808">Transferase</keyword>
<keyword evidence="2" id="KW-0315">Glutamine amidotransferase</keyword>
<evidence type="ECO:0000259" key="1">
    <source>
        <dbReference type="Pfam" id="PF00117"/>
    </source>
</evidence>
<dbReference type="EMBL" id="SKBU01000020">
    <property type="protein sequence ID" value="TCJ15877.1"/>
    <property type="molecule type" value="Genomic_DNA"/>
</dbReference>
<dbReference type="AlphaFoldDB" id="A0A4R1BFI1"/>
<dbReference type="GO" id="GO:0016740">
    <property type="term" value="F:transferase activity"/>
    <property type="evidence" value="ECO:0007669"/>
    <property type="project" value="UniProtKB-KW"/>
</dbReference>
<dbReference type="SUPFAM" id="SSF52317">
    <property type="entry name" value="Class I glutamine amidotransferase-like"/>
    <property type="match status" value="1"/>
</dbReference>
<dbReference type="PANTHER" id="PTHR42695">
    <property type="entry name" value="GLUTAMINE AMIDOTRANSFERASE YLR126C-RELATED"/>
    <property type="match status" value="1"/>
</dbReference>
<keyword evidence="3" id="KW-1185">Reference proteome</keyword>
<dbReference type="RefSeq" id="WP_132692054.1">
    <property type="nucleotide sequence ID" value="NZ_SKBU01000020.1"/>
</dbReference>
<dbReference type="PROSITE" id="PS51273">
    <property type="entry name" value="GATASE_TYPE_1"/>
    <property type="match status" value="1"/>
</dbReference>
<feature type="domain" description="Glutamine amidotransferase" evidence="1">
    <location>
        <begin position="68"/>
        <end position="174"/>
    </location>
</feature>
<dbReference type="InterPro" id="IPR044992">
    <property type="entry name" value="ChyE-like"/>
</dbReference>
<dbReference type="OrthoDB" id="5196541at2"/>
<sequence>MKEEIKPALIRQHGPSSPPALLADWLRERGMEYEVSRSWLGERVPDPRRYSFVASLGSRFSPRDAHEPAVAAELELIEHAVEQGVPVLGLCFGGQVLSAVLGGRTEPLPHPELGWHEIETRDPESVPPGPWLEWHFEGFTVPAGATLLARTERSAQAFRYGPHLGIQFHPESTVEVVAQWARKDRESGRLGRFGIEDGSGLLAAPPGQREAARKAAFRLFDAFLEHIREGGAGEPADETGGKERR</sequence>
<reference evidence="2 3" key="1">
    <citation type="submission" date="2019-03" db="EMBL/GenBank/DDBJ databases">
        <title>Whole genome sequence of a novel Rubrobacter taiwanensis strain, isolated from Yellowstone National Park.</title>
        <authorList>
            <person name="Freed S."/>
            <person name="Ramaley R.F."/>
            <person name="Kyndt J.A."/>
        </authorList>
    </citation>
    <scope>NUCLEOTIDE SEQUENCE [LARGE SCALE GENOMIC DNA]</scope>
    <source>
        <strain evidence="2 3">Yellowstone</strain>
    </source>
</reference>
<dbReference type="GO" id="GO:0005829">
    <property type="term" value="C:cytosol"/>
    <property type="evidence" value="ECO:0007669"/>
    <property type="project" value="TreeGrafter"/>
</dbReference>
<accession>A0A4R1BFI1</accession>
<proteinExistence type="predicted"/>
<evidence type="ECO:0000313" key="2">
    <source>
        <dbReference type="EMBL" id="TCJ15877.1"/>
    </source>
</evidence>